<name>A0A7C4M0B1_UNCC3</name>
<keyword evidence="1" id="KW-0472">Membrane</keyword>
<dbReference type="EMBL" id="DSYQ01000001">
    <property type="protein sequence ID" value="HGT70648.1"/>
    <property type="molecule type" value="Genomic_DNA"/>
</dbReference>
<dbReference type="Gene3D" id="1.25.40.10">
    <property type="entry name" value="Tetratricopeptide repeat domain"/>
    <property type="match status" value="1"/>
</dbReference>
<dbReference type="AlphaFoldDB" id="A0A7C4M0B1"/>
<dbReference type="SUPFAM" id="SSF48452">
    <property type="entry name" value="TPR-like"/>
    <property type="match status" value="1"/>
</dbReference>
<keyword evidence="1" id="KW-1133">Transmembrane helix</keyword>
<keyword evidence="1" id="KW-0812">Transmembrane</keyword>
<sequence>MEIGEKNKNININFLKKGEIVFLLFFILILILIIFLYWFYSKDNLNILGNKFISSEAHARLITRAMYEDGLTDTERTELFKETIIEAEKKLIEIPDDKSANYNLFFSYYNLGYLDKAESVLKNYLEKVDYFDSKFNMYFSGILLENGKVEESERYRLRAIEIEPQFSFISPTKFILEVKILGVENEK</sequence>
<evidence type="ECO:0000313" key="2">
    <source>
        <dbReference type="EMBL" id="HGT70648.1"/>
    </source>
</evidence>
<evidence type="ECO:0000256" key="1">
    <source>
        <dbReference type="SAM" id="Phobius"/>
    </source>
</evidence>
<gene>
    <name evidence="2" type="ORF">ENT43_00120</name>
</gene>
<feature type="transmembrane region" description="Helical" evidence="1">
    <location>
        <begin position="20"/>
        <end position="40"/>
    </location>
</feature>
<comment type="caution">
    <text evidence="2">The sequence shown here is derived from an EMBL/GenBank/DDBJ whole genome shotgun (WGS) entry which is preliminary data.</text>
</comment>
<organism evidence="2">
    <name type="scientific">candidate division CPR3 bacterium</name>
    <dbReference type="NCBI Taxonomy" id="2268181"/>
    <lineage>
        <taxon>Bacteria</taxon>
        <taxon>Bacteria division CPR3</taxon>
    </lineage>
</organism>
<reference evidence="2" key="1">
    <citation type="journal article" date="2020" name="mSystems">
        <title>Genome- and Community-Level Interaction Insights into Carbon Utilization and Element Cycling Functions of Hydrothermarchaeota in Hydrothermal Sediment.</title>
        <authorList>
            <person name="Zhou Z."/>
            <person name="Liu Y."/>
            <person name="Xu W."/>
            <person name="Pan J."/>
            <person name="Luo Z.H."/>
            <person name="Li M."/>
        </authorList>
    </citation>
    <scope>NUCLEOTIDE SEQUENCE [LARGE SCALE GENOMIC DNA]</scope>
    <source>
        <strain evidence="2">SpSt-579</strain>
    </source>
</reference>
<evidence type="ECO:0008006" key="3">
    <source>
        <dbReference type="Google" id="ProtNLM"/>
    </source>
</evidence>
<proteinExistence type="predicted"/>
<protein>
    <recommendedName>
        <fullName evidence="3">Tetratricopeptide repeat protein</fullName>
    </recommendedName>
</protein>
<dbReference type="InterPro" id="IPR011990">
    <property type="entry name" value="TPR-like_helical_dom_sf"/>
</dbReference>
<accession>A0A7C4M0B1</accession>